<feature type="transmembrane region" description="Helical" evidence="1">
    <location>
        <begin position="41"/>
        <end position="61"/>
    </location>
</feature>
<feature type="transmembrane region" description="Helical" evidence="1">
    <location>
        <begin position="186"/>
        <end position="208"/>
    </location>
</feature>
<feature type="transmembrane region" description="Helical" evidence="1">
    <location>
        <begin position="379"/>
        <end position="402"/>
    </location>
</feature>
<evidence type="ECO:0000313" key="2">
    <source>
        <dbReference type="EMBL" id="KAK3316655.1"/>
    </source>
</evidence>
<dbReference type="Proteomes" id="UP001283341">
    <property type="component" value="Unassembled WGS sequence"/>
</dbReference>
<keyword evidence="1" id="KW-1133">Transmembrane helix</keyword>
<keyword evidence="1" id="KW-0812">Transmembrane</keyword>
<dbReference type="EMBL" id="JAUEDM010000005">
    <property type="protein sequence ID" value="KAK3316655.1"/>
    <property type="molecule type" value="Genomic_DNA"/>
</dbReference>
<reference evidence="2" key="1">
    <citation type="journal article" date="2023" name="Mol. Phylogenet. Evol.">
        <title>Genome-scale phylogeny and comparative genomics of the fungal order Sordariales.</title>
        <authorList>
            <person name="Hensen N."/>
            <person name="Bonometti L."/>
            <person name="Westerberg I."/>
            <person name="Brannstrom I.O."/>
            <person name="Guillou S."/>
            <person name="Cros-Aarteil S."/>
            <person name="Calhoun S."/>
            <person name="Haridas S."/>
            <person name="Kuo A."/>
            <person name="Mondo S."/>
            <person name="Pangilinan J."/>
            <person name="Riley R."/>
            <person name="LaButti K."/>
            <person name="Andreopoulos B."/>
            <person name="Lipzen A."/>
            <person name="Chen C."/>
            <person name="Yan M."/>
            <person name="Daum C."/>
            <person name="Ng V."/>
            <person name="Clum A."/>
            <person name="Steindorff A."/>
            <person name="Ohm R.A."/>
            <person name="Martin F."/>
            <person name="Silar P."/>
            <person name="Natvig D.O."/>
            <person name="Lalanne C."/>
            <person name="Gautier V."/>
            <person name="Ament-Velasquez S.L."/>
            <person name="Kruys A."/>
            <person name="Hutchinson M.I."/>
            <person name="Powell A.J."/>
            <person name="Barry K."/>
            <person name="Miller A.N."/>
            <person name="Grigoriev I.V."/>
            <person name="Debuchy R."/>
            <person name="Gladieux P."/>
            <person name="Hiltunen Thoren M."/>
            <person name="Johannesson H."/>
        </authorList>
    </citation>
    <scope>NUCLEOTIDE SEQUENCE</scope>
    <source>
        <strain evidence="2">CBS 118394</strain>
    </source>
</reference>
<feature type="transmembrane region" description="Helical" evidence="1">
    <location>
        <begin position="248"/>
        <end position="265"/>
    </location>
</feature>
<proteinExistence type="predicted"/>
<protein>
    <submittedName>
        <fullName evidence="2">Uncharacterized protein</fullName>
    </submittedName>
</protein>
<gene>
    <name evidence="2" type="ORF">B0H66DRAFT_300672</name>
</gene>
<dbReference type="AlphaFoldDB" id="A0AAE0M2H7"/>
<name>A0AAE0M2H7_9PEZI</name>
<evidence type="ECO:0000313" key="3">
    <source>
        <dbReference type="Proteomes" id="UP001283341"/>
    </source>
</evidence>
<sequence length="433" mass="48297">MHGSSIFSHIVSRSIQVVRQTSQDGSTATIPDEIRHRLSSRTAICVLVVTTLIFMVFFTLVEYPVRFVIGTLAIVERTSETESPTAAEASDYVELDGLLSDESDNDKNPGSGCVVTDVEADNTNGRKTMTTPTKGPVTKDIGTAMAHLRARRGFRSLYRGFRFGMAYSILDLLVQTLALPTRFNPIIVDLICIFVLVGIHCSWTHAILRASHPANDGARFQQNTKRTGCARFIPGVWSRHLVLPTIRYILHFTASVMGTLLASFFARRQHDKIKASHQDGSVNLFIAVVLALFPIVVGLLAFFTLLLPSWMAYVRVEASLLPESDSTVVPFDRTYGGRLDRSDATSWVGYVIRNLTTYGAWKTVGWKTYKRVISIYLKFLLLSVVILLSFSLIYALELYAILGQYSGDFMVSFHAGVHMRRLITYPSTDHQGR</sequence>
<organism evidence="2 3">
    <name type="scientific">Apodospora peruviana</name>
    <dbReference type="NCBI Taxonomy" id="516989"/>
    <lineage>
        <taxon>Eukaryota</taxon>
        <taxon>Fungi</taxon>
        <taxon>Dikarya</taxon>
        <taxon>Ascomycota</taxon>
        <taxon>Pezizomycotina</taxon>
        <taxon>Sordariomycetes</taxon>
        <taxon>Sordariomycetidae</taxon>
        <taxon>Sordariales</taxon>
        <taxon>Lasiosphaeriaceae</taxon>
        <taxon>Apodospora</taxon>
    </lineage>
</organism>
<reference evidence="2" key="2">
    <citation type="submission" date="2023-06" db="EMBL/GenBank/DDBJ databases">
        <authorList>
            <consortium name="Lawrence Berkeley National Laboratory"/>
            <person name="Haridas S."/>
            <person name="Hensen N."/>
            <person name="Bonometti L."/>
            <person name="Westerberg I."/>
            <person name="Brannstrom I.O."/>
            <person name="Guillou S."/>
            <person name="Cros-Aarteil S."/>
            <person name="Calhoun S."/>
            <person name="Kuo A."/>
            <person name="Mondo S."/>
            <person name="Pangilinan J."/>
            <person name="Riley R."/>
            <person name="Labutti K."/>
            <person name="Andreopoulos B."/>
            <person name="Lipzen A."/>
            <person name="Chen C."/>
            <person name="Yanf M."/>
            <person name="Daum C."/>
            <person name="Ng V."/>
            <person name="Clum A."/>
            <person name="Steindorff A."/>
            <person name="Ohm R."/>
            <person name="Martin F."/>
            <person name="Silar P."/>
            <person name="Natvig D."/>
            <person name="Lalanne C."/>
            <person name="Gautier V."/>
            <person name="Ament-Velasquez S.L."/>
            <person name="Kruys A."/>
            <person name="Hutchinson M.I."/>
            <person name="Powell A.J."/>
            <person name="Barry K."/>
            <person name="Miller A.N."/>
            <person name="Grigoriev I.V."/>
            <person name="Debuchy R."/>
            <person name="Gladieux P."/>
            <person name="Thoren M.H."/>
            <person name="Johannesson H."/>
        </authorList>
    </citation>
    <scope>NUCLEOTIDE SEQUENCE</scope>
    <source>
        <strain evidence="2">CBS 118394</strain>
    </source>
</reference>
<comment type="caution">
    <text evidence="2">The sequence shown here is derived from an EMBL/GenBank/DDBJ whole genome shotgun (WGS) entry which is preliminary data.</text>
</comment>
<feature type="transmembrane region" description="Helical" evidence="1">
    <location>
        <begin position="285"/>
        <end position="307"/>
    </location>
</feature>
<accession>A0AAE0M2H7</accession>
<keyword evidence="1" id="KW-0472">Membrane</keyword>
<keyword evidence="3" id="KW-1185">Reference proteome</keyword>
<evidence type="ECO:0000256" key="1">
    <source>
        <dbReference type="SAM" id="Phobius"/>
    </source>
</evidence>